<proteinExistence type="inferred from homology"/>
<evidence type="ECO:0000256" key="9">
    <source>
        <dbReference type="ARBA" id="ARBA00023098"/>
    </source>
</evidence>
<protein>
    <recommendedName>
        <fullName evidence="11">NADH:flavin oxidoreductase/NADH oxidase N-terminal domain-containing protein</fullName>
    </recommendedName>
</protein>
<dbReference type="Proteomes" id="UP001054889">
    <property type="component" value="Unassembled WGS sequence"/>
</dbReference>
<keyword evidence="8" id="KW-0521">NADP</keyword>
<evidence type="ECO:0000259" key="11">
    <source>
        <dbReference type="Pfam" id="PF00724"/>
    </source>
</evidence>
<gene>
    <name evidence="12" type="primary">ga24591</name>
    <name evidence="12" type="ORF">PR202_ga24591</name>
</gene>
<feature type="domain" description="NADH:flavin oxidoreductase/NADH oxidase N-terminal" evidence="11">
    <location>
        <begin position="10"/>
        <end position="64"/>
    </location>
</feature>
<evidence type="ECO:0000256" key="10">
    <source>
        <dbReference type="ARBA" id="ARBA00023160"/>
    </source>
</evidence>
<evidence type="ECO:0000256" key="7">
    <source>
        <dbReference type="ARBA" id="ARBA00022832"/>
    </source>
</evidence>
<accession>A0AAV5D7C4</accession>
<dbReference type="AlphaFoldDB" id="A0AAV5D7C4"/>
<keyword evidence="4" id="KW-0285">Flavoprotein</keyword>
<keyword evidence="10" id="KW-0275">Fatty acid biosynthesis</keyword>
<organism evidence="12 13">
    <name type="scientific">Eleusine coracana subsp. coracana</name>
    <dbReference type="NCBI Taxonomy" id="191504"/>
    <lineage>
        <taxon>Eukaryota</taxon>
        <taxon>Viridiplantae</taxon>
        <taxon>Streptophyta</taxon>
        <taxon>Embryophyta</taxon>
        <taxon>Tracheophyta</taxon>
        <taxon>Spermatophyta</taxon>
        <taxon>Magnoliopsida</taxon>
        <taxon>Liliopsida</taxon>
        <taxon>Poales</taxon>
        <taxon>Poaceae</taxon>
        <taxon>PACMAD clade</taxon>
        <taxon>Chloridoideae</taxon>
        <taxon>Cynodonteae</taxon>
        <taxon>Eleusininae</taxon>
        <taxon>Eleusine</taxon>
    </lineage>
</organism>
<dbReference type="InterPro" id="IPR001155">
    <property type="entry name" value="OxRdtase_FMN_N"/>
</dbReference>
<evidence type="ECO:0000256" key="4">
    <source>
        <dbReference type="ARBA" id="ARBA00022630"/>
    </source>
</evidence>
<evidence type="ECO:0000313" key="12">
    <source>
        <dbReference type="EMBL" id="GJN06823.1"/>
    </source>
</evidence>
<reference evidence="12" key="2">
    <citation type="submission" date="2021-12" db="EMBL/GenBank/DDBJ databases">
        <title>Resequencing data analysis of finger millet.</title>
        <authorList>
            <person name="Hatakeyama M."/>
            <person name="Aluri S."/>
            <person name="Balachadran M.T."/>
            <person name="Sivarajan S.R."/>
            <person name="Poveda L."/>
            <person name="Shimizu-Inatsugi R."/>
            <person name="Schlapbach R."/>
            <person name="Sreeman S.M."/>
            <person name="Shimizu K.K."/>
        </authorList>
    </citation>
    <scope>NUCLEOTIDE SEQUENCE</scope>
</reference>
<dbReference type="Gene3D" id="3.20.20.70">
    <property type="entry name" value="Aldolase class I"/>
    <property type="match status" value="1"/>
</dbReference>
<comment type="caution">
    <text evidence="12">The sequence shown here is derived from an EMBL/GenBank/DDBJ whole genome shotgun (WGS) entry which is preliminary data.</text>
</comment>
<evidence type="ECO:0000313" key="13">
    <source>
        <dbReference type="Proteomes" id="UP001054889"/>
    </source>
</evidence>
<name>A0AAV5D7C4_ELECO</name>
<evidence type="ECO:0000256" key="8">
    <source>
        <dbReference type="ARBA" id="ARBA00022857"/>
    </source>
</evidence>
<keyword evidence="5" id="KW-0288">FMN</keyword>
<evidence type="ECO:0000256" key="6">
    <source>
        <dbReference type="ARBA" id="ARBA00022767"/>
    </source>
</evidence>
<comment type="cofactor">
    <cofactor evidence="1">
        <name>FMN</name>
        <dbReference type="ChEBI" id="CHEBI:58210"/>
    </cofactor>
</comment>
<evidence type="ECO:0000256" key="5">
    <source>
        <dbReference type="ARBA" id="ARBA00022643"/>
    </source>
</evidence>
<dbReference type="EMBL" id="BQKI01000013">
    <property type="protein sequence ID" value="GJN06823.1"/>
    <property type="molecule type" value="Genomic_DNA"/>
</dbReference>
<dbReference type="InterPro" id="IPR013785">
    <property type="entry name" value="Aldolase_TIM"/>
</dbReference>
<dbReference type="GO" id="GO:0016491">
    <property type="term" value="F:oxidoreductase activity"/>
    <property type="evidence" value="ECO:0007669"/>
    <property type="project" value="InterPro"/>
</dbReference>
<reference evidence="12" key="1">
    <citation type="journal article" date="2018" name="DNA Res.">
        <title>Multiple hybrid de novo genome assembly of finger millet, an orphan allotetraploid crop.</title>
        <authorList>
            <person name="Hatakeyama M."/>
            <person name="Aluri S."/>
            <person name="Balachadran M.T."/>
            <person name="Sivarajan S.R."/>
            <person name="Patrignani A."/>
            <person name="Gruter S."/>
            <person name="Poveda L."/>
            <person name="Shimizu-Inatsugi R."/>
            <person name="Baeten J."/>
            <person name="Francoijs K.J."/>
            <person name="Nataraja K.N."/>
            <person name="Reddy Y.A.N."/>
            <person name="Phadnis S."/>
            <person name="Ravikumar R.L."/>
            <person name="Schlapbach R."/>
            <person name="Sreeman S.M."/>
            <person name="Shimizu K.K."/>
        </authorList>
    </citation>
    <scope>NUCLEOTIDE SEQUENCE</scope>
</reference>
<dbReference type="GO" id="GO:0006633">
    <property type="term" value="P:fatty acid biosynthetic process"/>
    <property type="evidence" value="ECO:0007669"/>
    <property type="project" value="UniProtKB-KW"/>
</dbReference>
<evidence type="ECO:0000256" key="2">
    <source>
        <dbReference type="ARBA" id="ARBA00005979"/>
    </source>
</evidence>
<keyword evidence="9" id="KW-0443">Lipid metabolism</keyword>
<keyword evidence="3" id="KW-0444">Lipid biosynthesis</keyword>
<dbReference type="GO" id="GO:0031408">
    <property type="term" value="P:oxylipin biosynthetic process"/>
    <property type="evidence" value="ECO:0007669"/>
    <property type="project" value="UniProtKB-KW"/>
</dbReference>
<dbReference type="SUPFAM" id="SSF51395">
    <property type="entry name" value="FMN-linked oxidoreductases"/>
    <property type="match status" value="1"/>
</dbReference>
<comment type="similarity">
    <text evidence="2">Belongs to the NADH:flavin oxidoreductase/NADH oxidase family.</text>
</comment>
<dbReference type="GO" id="GO:0010181">
    <property type="term" value="F:FMN binding"/>
    <property type="evidence" value="ECO:0007669"/>
    <property type="project" value="InterPro"/>
</dbReference>
<keyword evidence="13" id="KW-1185">Reference proteome</keyword>
<evidence type="ECO:0000256" key="3">
    <source>
        <dbReference type="ARBA" id="ARBA00022516"/>
    </source>
</evidence>
<dbReference type="Pfam" id="PF00724">
    <property type="entry name" value="Oxidored_FMN"/>
    <property type="match status" value="1"/>
</dbReference>
<keyword evidence="6" id="KW-0925">Oxylipin biosynthesis</keyword>
<keyword evidence="7" id="KW-0276">Fatty acid metabolism</keyword>
<dbReference type="InterPro" id="IPR045247">
    <property type="entry name" value="Oye-like"/>
</dbReference>
<dbReference type="PANTHER" id="PTHR22893">
    <property type="entry name" value="NADH OXIDOREDUCTASE-RELATED"/>
    <property type="match status" value="1"/>
</dbReference>
<evidence type="ECO:0000256" key="1">
    <source>
        <dbReference type="ARBA" id="ARBA00001917"/>
    </source>
</evidence>
<dbReference type="PANTHER" id="PTHR22893:SF132">
    <property type="entry name" value="12-OXO-PHYTODIENOIC ACID REDUCTASE"/>
    <property type="match status" value="1"/>
</dbReference>
<sequence>MERNITPRLTPYKMGQFQLSHRVVLAPLTRQRTFGNVTHAALYYSQRATTGGLKVTEATGVSETALG</sequence>